<keyword evidence="5" id="KW-0547">Nucleotide-binding</keyword>
<dbReference type="SUPFAM" id="SSF52540">
    <property type="entry name" value="P-loop containing nucleoside triphosphate hydrolases"/>
    <property type="match status" value="1"/>
</dbReference>
<name>A0A4R8AC44_9FIRM</name>
<keyword evidence="12" id="KW-0449">Lipoprotein</keyword>
<reference evidence="12 13" key="1">
    <citation type="submission" date="2019-03" db="EMBL/GenBank/DDBJ databases">
        <title>Genomic Encyclopedia of Type Strains, Phase IV (KMG-IV): sequencing the most valuable type-strain genomes for metagenomic binning, comparative biology and taxonomic classification.</title>
        <authorList>
            <person name="Goeker M."/>
        </authorList>
    </citation>
    <scope>NUCLEOTIDE SEQUENCE [LARGE SCALE GENOMIC DNA]</scope>
    <source>
        <strain evidence="12 13">DSM 28867</strain>
    </source>
</reference>
<keyword evidence="2" id="KW-0813">Transport</keyword>
<keyword evidence="4 10" id="KW-0812">Transmembrane</keyword>
<evidence type="ECO:0000256" key="10">
    <source>
        <dbReference type="SAM" id="Phobius"/>
    </source>
</evidence>
<dbReference type="GO" id="GO:0098796">
    <property type="term" value="C:membrane protein complex"/>
    <property type="evidence" value="ECO:0007669"/>
    <property type="project" value="UniProtKB-ARBA"/>
</dbReference>
<protein>
    <submittedName>
        <fullName evidence="12">ABC-type lipoprotein export system ATPase subunit</fullName>
    </submittedName>
</protein>
<dbReference type="InterPro" id="IPR017911">
    <property type="entry name" value="MacB-like_ATP-bd"/>
</dbReference>
<comment type="caution">
    <text evidence="12">The sequence shown here is derived from an EMBL/GenBank/DDBJ whole genome shotgun (WGS) entry which is preliminary data.</text>
</comment>
<organism evidence="12 13">
    <name type="scientific">Breznakia blatticola</name>
    <dbReference type="NCBI Taxonomy" id="1754012"/>
    <lineage>
        <taxon>Bacteria</taxon>
        <taxon>Bacillati</taxon>
        <taxon>Bacillota</taxon>
        <taxon>Erysipelotrichia</taxon>
        <taxon>Erysipelotrichales</taxon>
        <taxon>Erysipelotrichaceae</taxon>
        <taxon>Breznakia</taxon>
    </lineage>
</organism>
<sequence length="778" mass="85720">MLKLKHIKKSYKTGDFQQHALKDVSLSFRKNEFVAILGQSGSGKTTMLNIIGGLDQYDSGDLVINSKSTKNFKQKDWDAYRNNCVGFIFQSYNLITHISVLSNIEMGMTLSGIDSKTRRKKAMEVLHKVGLKDHAHKKPNQLSGGQMQRVAIARALANDPDVILADEPTGALDSDTSVQIMDLITEIAKDKLVIMVTHNPELANDYANRIIELKDGLVTSDSHPVQEDSEKPSTFSIRKTAMSYLTALALSFNNIKTKKGRTLLTSFASSIGIIGIALILALSNGFQVEIDNFEKDSLSNMPIQVASQAMQMDAASFSNTSKTNDLKKYTSEKSVYAQDDVMDSMIHQNKIDEDYIDYIKKMDTDLLSGISYQNTTQLNMITKQQNGIYQPIVFDIQSAWMQLPTQFKSDANQSVLTAKKETGIIDSLYDTLVGEIDMNQPGLVIQVDAYNQVSSTTLKQLGFEENEHVTFDELLHKEVKVILNDSWYNEIGQYYMPGSNYEQMYNSKQTITLKVQAIMRGKKDKELITSGSGVLYTPSLIQEVMSSNSSSAIVRAQQASETNVLTGQPFDKDPTSQNTKEATLAYLGADAIPNSIMIYPKDFESKDDVIAYLDAYNVDKATDDQVLYTDFAAMLSSLSGEIMSAITIVLIAFSAISLIVSCIMIGIITYISVLERTKEIGILRALGARKKDITRVFNAETFIIGLCSGLLGIGIAQLLTIPANIVIENVSGLANVAKLNPIHALILVCISLILTLLGGCIPAEMAAKKDPVEALRSE</sequence>
<evidence type="ECO:0000256" key="9">
    <source>
        <dbReference type="ARBA" id="ARBA00038388"/>
    </source>
</evidence>
<dbReference type="GO" id="GO:0005524">
    <property type="term" value="F:ATP binding"/>
    <property type="evidence" value="ECO:0007669"/>
    <property type="project" value="UniProtKB-KW"/>
</dbReference>
<keyword evidence="6" id="KW-0067">ATP-binding</keyword>
<dbReference type="Proteomes" id="UP000294743">
    <property type="component" value="Unassembled WGS sequence"/>
</dbReference>
<evidence type="ECO:0000256" key="3">
    <source>
        <dbReference type="ARBA" id="ARBA00022475"/>
    </source>
</evidence>
<dbReference type="CDD" id="cd03255">
    <property type="entry name" value="ABC_MJ0796_LolCDE_FtsE"/>
    <property type="match status" value="1"/>
</dbReference>
<evidence type="ECO:0000256" key="5">
    <source>
        <dbReference type="ARBA" id="ARBA00022741"/>
    </source>
</evidence>
<dbReference type="PANTHER" id="PTHR42798">
    <property type="entry name" value="LIPOPROTEIN-RELEASING SYSTEM ATP-BINDING PROTEIN LOLD"/>
    <property type="match status" value="1"/>
</dbReference>
<evidence type="ECO:0000256" key="8">
    <source>
        <dbReference type="ARBA" id="ARBA00023136"/>
    </source>
</evidence>
<dbReference type="InterPro" id="IPR027417">
    <property type="entry name" value="P-loop_NTPase"/>
</dbReference>
<comment type="similarity">
    <text evidence="9">Belongs to the ABC transporter superfamily. Macrolide exporter (TC 3.A.1.122) family.</text>
</comment>
<dbReference type="PROSITE" id="PS00211">
    <property type="entry name" value="ABC_TRANSPORTER_1"/>
    <property type="match status" value="1"/>
</dbReference>
<dbReference type="SMART" id="SM00382">
    <property type="entry name" value="AAA"/>
    <property type="match status" value="1"/>
</dbReference>
<keyword evidence="7 10" id="KW-1133">Transmembrane helix</keyword>
<dbReference type="Pfam" id="PF02687">
    <property type="entry name" value="FtsX"/>
    <property type="match status" value="1"/>
</dbReference>
<dbReference type="InterPro" id="IPR003593">
    <property type="entry name" value="AAA+_ATPase"/>
</dbReference>
<dbReference type="InterPro" id="IPR003838">
    <property type="entry name" value="ABC3_permease_C"/>
</dbReference>
<dbReference type="GO" id="GO:0016887">
    <property type="term" value="F:ATP hydrolysis activity"/>
    <property type="evidence" value="ECO:0007669"/>
    <property type="project" value="InterPro"/>
</dbReference>
<evidence type="ECO:0000259" key="11">
    <source>
        <dbReference type="PROSITE" id="PS50893"/>
    </source>
</evidence>
<dbReference type="PROSITE" id="PS50893">
    <property type="entry name" value="ABC_TRANSPORTER_2"/>
    <property type="match status" value="1"/>
</dbReference>
<dbReference type="GO" id="GO:0005886">
    <property type="term" value="C:plasma membrane"/>
    <property type="evidence" value="ECO:0007669"/>
    <property type="project" value="UniProtKB-SubCell"/>
</dbReference>
<gene>
    <name evidence="12" type="ORF">EDD63_10291</name>
</gene>
<feature type="transmembrane region" description="Helical" evidence="10">
    <location>
        <begin position="263"/>
        <end position="282"/>
    </location>
</feature>
<dbReference type="Gene3D" id="3.40.50.300">
    <property type="entry name" value="P-loop containing nucleotide triphosphate hydrolases"/>
    <property type="match status" value="1"/>
</dbReference>
<dbReference type="GO" id="GO:0022857">
    <property type="term" value="F:transmembrane transporter activity"/>
    <property type="evidence" value="ECO:0007669"/>
    <property type="project" value="UniProtKB-ARBA"/>
</dbReference>
<keyword evidence="13" id="KW-1185">Reference proteome</keyword>
<dbReference type="RefSeq" id="WP_134167666.1">
    <property type="nucleotide sequence ID" value="NZ_SODD01000002.1"/>
</dbReference>
<accession>A0A4R8AC44</accession>
<feature type="transmembrane region" description="Helical" evidence="10">
    <location>
        <begin position="696"/>
        <end position="721"/>
    </location>
</feature>
<evidence type="ECO:0000256" key="1">
    <source>
        <dbReference type="ARBA" id="ARBA00004429"/>
    </source>
</evidence>
<feature type="domain" description="ABC transporter" evidence="11">
    <location>
        <begin position="2"/>
        <end position="240"/>
    </location>
</feature>
<dbReference type="OrthoDB" id="2079174at2"/>
<feature type="transmembrane region" description="Helical" evidence="10">
    <location>
        <begin position="741"/>
        <end position="761"/>
    </location>
</feature>
<keyword evidence="8 10" id="KW-0472">Membrane</keyword>
<comment type="subcellular location">
    <subcellularLocation>
        <location evidence="1">Cell inner membrane</location>
        <topology evidence="1">Multi-pass membrane protein</topology>
    </subcellularLocation>
</comment>
<dbReference type="PANTHER" id="PTHR42798:SF6">
    <property type="entry name" value="CELL DIVISION ATP-BINDING PROTEIN FTSE"/>
    <property type="match status" value="1"/>
</dbReference>
<dbReference type="FunFam" id="3.40.50.300:FF:000032">
    <property type="entry name" value="Export ABC transporter ATP-binding protein"/>
    <property type="match status" value="1"/>
</dbReference>
<dbReference type="EMBL" id="SODD01000002">
    <property type="protein sequence ID" value="TDW26070.1"/>
    <property type="molecule type" value="Genomic_DNA"/>
</dbReference>
<dbReference type="InterPro" id="IPR003439">
    <property type="entry name" value="ABC_transporter-like_ATP-bd"/>
</dbReference>
<evidence type="ECO:0000313" key="13">
    <source>
        <dbReference type="Proteomes" id="UP000294743"/>
    </source>
</evidence>
<evidence type="ECO:0000256" key="4">
    <source>
        <dbReference type="ARBA" id="ARBA00022692"/>
    </source>
</evidence>
<evidence type="ECO:0000256" key="7">
    <source>
        <dbReference type="ARBA" id="ARBA00022989"/>
    </source>
</evidence>
<evidence type="ECO:0000256" key="2">
    <source>
        <dbReference type="ARBA" id="ARBA00022448"/>
    </source>
</evidence>
<evidence type="ECO:0000313" key="12">
    <source>
        <dbReference type="EMBL" id="TDW26070.1"/>
    </source>
</evidence>
<evidence type="ECO:0000256" key="6">
    <source>
        <dbReference type="ARBA" id="ARBA00022840"/>
    </source>
</evidence>
<keyword evidence="3" id="KW-1003">Cell membrane</keyword>
<dbReference type="InterPro" id="IPR017871">
    <property type="entry name" value="ABC_transporter-like_CS"/>
</dbReference>
<feature type="transmembrane region" description="Helical" evidence="10">
    <location>
        <begin position="642"/>
        <end position="675"/>
    </location>
</feature>
<dbReference type="AlphaFoldDB" id="A0A4R8AC44"/>
<proteinExistence type="inferred from homology"/>
<dbReference type="Pfam" id="PF00005">
    <property type="entry name" value="ABC_tran"/>
    <property type="match status" value="1"/>
</dbReference>